<dbReference type="EMBL" id="BSXS01007524">
    <property type="protein sequence ID" value="GME89139.1"/>
    <property type="molecule type" value="Genomic_DNA"/>
</dbReference>
<gene>
    <name evidence="1" type="ORF">Amon02_000844500</name>
</gene>
<comment type="caution">
    <text evidence="1">The sequence shown here is derived from an EMBL/GenBank/DDBJ whole genome shotgun (WGS) entry which is preliminary data.</text>
</comment>
<reference evidence="1" key="1">
    <citation type="submission" date="2023-04" db="EMBL/GenBank/DDBJ databases">
        <title>Ambrosiozyma monospora NBRC 10751.</title>
        <authorList>
            <person name="Ichikawa N."/>
            <person name="Sato H."/>
            <person name="Tonouchi N."/>
        </authorList>
    </citation>
    <scope>NUCLEOTIDE SEQUENCE</scope>
    <source>
        <strain evidence="1">NBRC 10751</strain>
    </source>
</reference>
<accession>A0ACB5TKD6</accession>
<name>A0ACB5TKD6_AMBMO</name>
<organism evidence="1 2">
    <name type="scientific">Ambrosiozyma monospora</name>
    <name type="common">Yeast</name>
    <name type="synonym">Endomycopsis monosporus</name>
    <dbReference type="NCBI Taxonomy" id="43982"/>
    <lineage>
        <taxon>Eukaryota</taxon>
        <taxon>Fungi</taxon>
        <taxon>Dikarya</taxon>
        <taxon>Ascomycota</taxon>
        <taxon>Saccharomycotina</taxon>
        <taxon>Pichiomycetes</taxon>
        <taxon>Pichiales</taxon>
        <taxon>Pichiaceae</taxon>
        <taxon>Ambrosiozyma</taxon>
    </lineage>
</organism>
<protein>
    <submittedName>
        <fullName evidence="1">Unnamed protein product</fullName>
    </submittedName>
</protein>
<sequence>MGINRLFSNEGPDYSTCDFLPDKPCSYYIPKQKISCFHSPEYEDPDIRVDQVLISNSSQCMMLLEVFMNTKKPMLSMKLHKLFNQPTLFSKFSMEPIGASEVDYEITYMNEYGIIDSKLATLVPKSNENSGFSMKITEDNGSLVNSFPMFDFKIVQSSKPRYVNNCSSQEFWCVSRSGRKGALMNLRTGYSGFTSDTQEHMEDYKHVSEIFGVDFNGDFYFILSFPNESKLITFETYQKLPDDVLEDEVSDEFYQDLDFSERVKELPQFSRNSRTLLFGKLSDSVFLQVFENSWRVADMFDTEDVLDYVFPAQIMMASFAVNYLAIGCQLNSDNGFVPSVQIFFFNGADYSVVSPVNSALINQKPAEVSLIRFHEIEDRY</sequence>
<keyword evidence="2" id="KW-1185">Reference proteome</keyword>
<evidence type="ECO:0000313" key="1">
    <source>
        <dbReference type="EMBL" id="GME89139.1"/>
    </source>
</evidence>
<evidence type="ECO:0000313" key="2">
    <source>
        <dbReference type="Proteomes" id="UP001165064"/>
    </source>
</evidence>
<dbReference type="Proteomes" id="UP001165064">
    <property type="component" value="Unassembled WGS sequence"/>
</dbReference>
<proteinExistence type="predicted"/>